<proteinExistence type="inferred from homology"/>
<gene>
    <name evidence="3" type="ORF">GJW-30_1_02272</name>
</gene>
<keyword evidence="4" id="KW-1185">Reference proteome</keyword>
<dbReference type="PIRSF" id="PIRSF017082">
    <property type="entry name" value="YflP"/>
    <property type="match status" value="1"/>
</dbReference>
<dbReference type="InterPro" id="IPR042100">
    <property type="entry name" value="Bug_dom1"/>
</dbReference>
<evidence type="ECO:0000256" key="2">
    <source>
        <dbReference type="SAM" id="SignalP"/>
    </source>
</evidence>
<dbReference type="InterPro" id="IPR005064">
    <property type="entry name" value="BUG"/>
</dbReference>
<sequence length="325" mass="34662">MPRTTRRTFVGGAAALGAVVMTGPARAQAWPTRPVKIIVPFGLGGSADVMARYLAEPLREILGQPVIVENRPGAGAVIGTDAVAKSEPDGYTLLMMSNTHTANETLLPNRPYQLLRDLVPVASCNIAYNVLVVHPSVPAKSLAELIAYAKANPGKLNYASSGPGTPYHIVGEIFRAMAGIEVQHVPFRGSDGARNAIVAGQVQYMFDAIPTMRAQINSSNVRGLATTGPKRDVLLPDLPTVAETLAGFDGPIWLGLMAAAKTPPELVARINTAVNQVLAASATREWMEKLGSQPMPMSAQDFAVFMARDVETQRKWITEAKISVN</sequence>
<accession>A0A0S3PUZ3</accession>
<dbReference type="PANTHER" id="PTHR42928:SF5">
    <property type="entry name" value="BLR1237 PROTEIN"/>
    <property type="match status" value="1"/>
</dbReference>
<dbReference type="AlphaFoldDB" id="A0A0S3PUZ3"/>
<dbReference type="InterPro" id="IPR006311">
    <property type="entry name" value="TAT_signal"/>
</dbReference>
<feature type="chain" id="PRO_5006615616" evidence="2">
    <location>
        <begin position="28"/>
        <end position="325"/>
    </location>
</feature>
<dbReference type="OrthoDB" id="7253390at2"/>
<evidence type="ECO:0000313" key="4">
    <source>
        <dbReference type="Proteomes" id="UP000236884"/>
    </source>
</evidence>
<keyword evidence="3" id="KW-0675">Receptor</keyword>
<organism evidence="3 4">
    <name type="scientific">Variibacter gotjawalensis</name>
    <dbReference type="NCBI Taxonomy" id="1333996"/>
    <lineage>
        <taxon>Bacteria</taxon>
        <taxon>Pseudomonadati</taxon>
        <taxon>Pseudomonadota</taxon>
        <taxon>Alphaproteobacteria</taxon>
        <taxon>Hyphomicrobiales</taxon>
        <taxon>Nitrobacteraceae</taxon>
        <taxon>Variibacter</taxon>
    </lineage>
</organism>
<dbReference type="PANTHER" id="PTHR42928">
    <property type="entry name" value="TRICARBOXYLATE-BINDING PROTEIN"/>
    <property type="match status" value="1"/>
</dbReference>
<dbReference type="KEGG" id="vgo:GJW-30_1_02272"/>
<dbReference type="CDD" id="cd13578">
    <property type="entry name" value="PBP2_Bug27"/>
    <property type="match status" value="1"/>
</dbReference>
<dbReference type="Proteomes" id="UP000236884">
    <property type="component" value="Chromosome"/>
</dbReference>
<evidence type="ECO:0000313" key="3">
    <source>
        <dbReference type="EMBL" id="BAT59739.1"/>
    </source>
</evidence>
<keyword evidence="2" id="KW-0732">Signal</keyword>
<dbReference type="Pfam" id="PF03401">
    <property type="entry name" value="TctC"/>
    <property type="match status" value="1"/>
</dbReference>
<comment type="similarity">
    <text evidence="1">Belongs to the UPF0065 (bug) family.</text>
</comment>
<dbReference type="PROSITE" id="PS51318">
    <property type="entry name" value="TAT"/>
    <property type="match status" value="1"/>
</dbReference>
<dbReference type="Gene3D" id="3.40.190.10">
    <property type="entry name" value="Periplasmic binding protein-like II"/>
    <property type="match status" value="1"/>
</dbReference>
<feature type="signal peptide" evidence="2">
    <location>
        <begin position="1"/>
        <end position="27"/>
    </location>
</feature>
<protein>
    <submittedName>
        <fullName evidence="3">Tripartite tricarboxylate transporter family receptor</fullName>
    </submittedName>
</protein>
<reference evidence="3 4" key="1">
    <citation type="submission" date="2015-08" db="EMBL/GenBank/DDBJ databases">
        <title>Investigation of the bacterial diversity of lava forest soil.</title>
        <authorList>
            <person name="Lee J.S."/>
        </authorList>
    </citation>
    <scope>NUCLEOTIDE SEQUENCE [LARGE SCALE GENOMIC DNA]</scope>
    <source>
        <strain evidence="3 4">GJW-30</strain>
    </source>
</reference>
<dbReference type="Gene3D" id="3.40.190.150">
    <property type="entry name" value="Bordetella uptake gene, domain 1"/>
    <property type="match status" value="1"/>
</dbReference>
<dbReference type="SUPFAM" id="SSF53850">
    <property type="entry name" value="Periplasmic binding protein-like II"/>
    <property type="match status" value="1"/>
</dbReference>
<evidence type="ECO:0000256" key="1">
    <source>
        <dbReference type="ARBA" id="ARBA00006987"/>
    </source>
</evidence>
<dbReference type="EMBL" id="AP014946">
    <property type="protein sequence ID" value="BAT59739.1"/>
    <property type="molecule type" value="Genomic_DNA"/>
</dbReference>
<name>A0A0S3PUZ3_9BRAD</name>